<name>A0A6J5N909_9CAUD</name>
<dbReference type="EMBL" id="LR796624">
    <property type="protein sequence ID" value="CAB4155207.1"/>
    <property type="molecule type" value="Genomic_DNA"/>
</dbReference>
<sequence length="1129" mass="124552">MRKLLPYEYDLIDTLGVSKEEYLEFVALQEIYTDVKEGSALDIRNDLGLTAIILTIVGILFQVVATLFLQPKMPSFDQPGGGGQAQRRETKFSPRFGFNSQQDLAKYGDPINLVYTDTSVNIYGGVRVAGSLVWSAVRSYGSNQFVQLLMVLSGGGIGAIDLEKCAFGQTPLSQITQQNRWLYFRKGSTGTLQWGDEVSLQSANDPTFYGTASNNPYRLQTTSTNTRIDGFSHAYSPSSQNIIGVYGIVPINVLVYQRNAAGDKQAAELGIYASVFDSPTSTTAYNWSPLEYIKLDKRIVITLKDTRPDADDVNTQAQEARRALASTFDESGIFKLGSARFKVQTVSKGSTDDGDMIVTLSCTEAGYAPPVSYSNQSLEGTQESYRQSVINSANYANAQVILAAMQAADTRIIQYNFRNTGGGKGYTGTPVADSRRATIDEIIASGVIQAPNYSTTWSSYSARTGSYTGGTTTYLGNKTVRALTSAEIGAYNTIALLNASIANYDKDSYFYTKALAKFEEASYQTLQQCHIVDLAVKGRVNKRLSGRQSEYGSERRAGYPVSDNGIKNRASLFLIKYKEVGKEFAYVPGIFAISRATDSDNFVYIKFNSGLTAVANAKFWQFKLEPVADPLSEIAKHPELRGANGQITYLYIENSGEPQTWDKFQFTGRTIGSASGFPPLNENPSGINEWDLFNLDADTQITFAFDNGPELSLTCVTEQIIQSFDTLPTLYNNLSLVGFNIFSGRNLQDLRSFTAYASQGRWVKRLRTSGVDQNNVQWGNANYQYLPTTKDGATCFAPDIFYDSATDVADGIGKYANSEGINVKQLAETKLFCKTNSLYMDGIIADPANWREFWVATAPYSLLEFARIGGQETLIPAVPYNSKTGIIDRFINISALFNQGNIIEDSYREEYLDYGSNVQDLIASVVYRETDLKGVFARNRTVEIKRTDATEADSIRQTFDLSAFVTNQAQAVLYGKLLCNSRHWIKRAVEFRTFPTQDPLSPGAYIYVDIGQNQWNGIRTGMIGPNGALNIPLDNALPDGTYNFLLYQSGSGVLARSAYVLNNVATDLASENGKLFVLGTIVKTKRVFRVVEVNMDEEGEVTVRATEYPCTADGRSQIADFDANLFTIR</sequence>
<gene>
    <name evidence="2" type="ORF">UFOVP649_107</name>
</gene>
<evidence type="ECO:0000256" key="1">
    <source>
        <dbReference type="SAM" id="Phobius"/>
    </source>
</evidence>
<keyword evidence="1" id="KW-0472">Membrane</keyword>
<feature type="transmembrane region" description="Helical" evidence="1">
    <location>
        <begin position="47"/>
        <end position="69"/>
    </location>
</feature>
<organism evidence="2">
    <name type="scientific">uncultured Caudovirales phage</name>
    <dbReference type="NCBI Taxonomy" id="2100421"/>
    <lineage>
        <taxon>Viruses</taxon>
        <taxon>Duplodnaviria</taxon>
        <taxon>Heunggongvirae</taxon>
        <taxon>Uroviricota</taxon>
        <taxon>Caudoviricetes</taxon>
        <taxon>Peduoviridae</taxon>
        <taxon>Maltschvirus</taxon>
        <taxon>Maltschvirus maltsch</taxon>
    </lineage>
</organism>
<keyword evidence="1" id="KW-1133">Transmembrane helix</keyword>
<proteinExistence type="predicted"/>
<reference evidence="2" key="1">
    <citation type="submission" date="2020-04" db="EMBL/GenBank/DDBJ databases">
        <authorList>
            <person name="Chiriac C."/>
            <person name="Salcher M."/>
            <person name="Ghai R."/>
            <person name="Kavagutti S V."/>
        </authorList>
    </citation>
    <scope>NUCLEOTIDE SEQUENCE</scope>
</reference>
<protein>
    <submittedName>
        <fullName evidence="2">Uncharacterized protein</fullName>
    </submittedName>
</protein>
<keyword evidence="1" id="KW-0812">Transmembrane</keyword>
<accession>A0A6J5N909</accession>
<evidence type="ECO:0000313" key="2">
    <source>
        <dbReference type="EMBL" id="CAB4155207.1"/>
    </source>
</evidence>